<proteinExistence type="predicted"/>
<gene>
    <name evidence="2" type="ORF">CYMTET_34878</name>
</gene>
<comment type="caution">
    <text evidence="2">The sequence shown here is derived from an EMBL/GenBank/DDBJ whole genome shotgun (WGS) entry which is preliminary data.</text>
</comment>
<organism evidence="2 3">
    <name type="scientific">Cymbomonas tetramitiformis</name>
    <dbReference type="NCBI Taxonomy" id="36881"/>
    <lineage>
        <taxon>Eukaryota</taxon>
        <taxon>Viridiplantae</taxon>
        <taxon>Chlorophyta</taxon>
        <taxon>Pyramimonadophyceae</taxon>
        <taxon>Pyramimonadales</taxon>
        <taxon>Pyramimonadaceae</taxon>
        <taxon>Cymbomonas</taxon>
    </lineage>
</organism>
<evidence type="ECO:0000313" key="3">
    <source>
        <dbReference type="Proteomes" id="UP001190700"/>
    </source>
</evidence>
<feature type="compositionally biased region" description="Polar residues" evidence="1">
    <location>
        <begin position="94"/>
        <end position="104"/>
    </location>
</feature>
<dbReference type="Proteomes" id="UP001190700">
    <property type="component" value="Unassembled WGS sequence"/>
</dbReference>
<reference evidence="2 3" key="1">
    <citation type="journal article" date="2015" name="Genome Biol. Evol.">
        <title>Comparative Genomics of a Bacterivorous Green Alga Reveals Evolutionary Causalities and Consequences of Phago-Mixotrophic Mode of Nutrition.</title>
        <authorList>
            <person name="Burns J.A."/>
            <person name="Paasch A."/>
            <person name="Narechania A."/>
            <person name="Kim E."/>
        </authorList>
    </citation>
    <scope>NUCLEOTIDE SEQUENCE [LARGE SCALE GENOMIC DNA]</scope>
    <source>
        <strain evidence="2 3">PLY_AMNH</strain>
    </source>
</reference>
<dbReference type="AlphaFoldDB" id="A0AAE0KPQ9"/>
<evidence type="ECO:0000256" key="1">
    <source>
        <dbReference type="SAM" id="MobiDB-lite"/>
    </source>
</evidence>
<sequence length="145" mass="15723">MNFDLGALVVQYESFVTLQGTAKESVEARLQHGKKRDETRKACNVLQLELLANLVEGSTEDKKCVFFTECYNFTSSVDRFSKAVEDPFTLQSISSSSAPLTEGSSLADGPAQTRPAGNSPMLVASFPSLATSLDRTAFSDVGRMK</sequence>
<keyword evidence="3" id="KW-1185">Reference proteome</keyword>
<evidence type="ECO:0000313" key="2">
    <source>
        <dbReference type="EMBL" id="KAK3255965.1"/>
    </source>
</evidence>
<accession>A0AAE0KPQ9</accession>
<name>A0AAE0KPQ9_9CHLO</name>
<protein>
    <submittedName>
        <fullName evidence="2">Uncharacterized protein</fullName>
    </submittedName>
</protein>
<feature type="region of interest" description="Disordered" evidence="1">
    <location>
        <begin position="94"/>
        <end position="120"/>
    </location>
</feature>
<dbReference type="EMBL" id="LGRX02022085">
    <property type="protein sequence ID" value="KAK3255965.1"/>
    <property type="molecule type" value="Genomic_DNA"/>
</dbReference>